<organism evidence="2 3">
    <name type="scientific">Acinetobacter modestus</name>
    <dbReference type="NCBI Taxonomy" id="1776740"/>
    <lineage>
        <taxon>Bacteria</taxon>
        <taxon>Pseudomonadati</taxon>
        <taxon>Pseudomonadota</taxon>
        <taxon>Gammaproteobacteria</taxon>
        <taxon>Moraxellales</taxon>
        <taxon>Moraxellaceae</taxon>
        <taxon>Acinetobacter</taxon>
    </lineage>
</organism>
<evidence type="ECO:0000256" key="1">
    <source>
        <dbReference type="SAM" id="MobiDB-lite"/>
    </source>
</evidence>
<dbReference type="HOGENOM" id="CLU_1522026_0_0_6"/>
<dbReference type="STRING" id="1217705.F900_01833"/>
<sequence>MREQFEKRLHPKNGLHSGHITWSEPQQQYQAHDDDYVDEANGMNWSLSTFLETRTDYKHLLGKYRATKQLQYSTSEHNSKLHRTLLFVKDHFWMNDLDKAMPRVYEEITECLDDQTRKVHNTSCTYQFELVFLNLQDTPELRKLYWSALGQLQFDSNDQVITPELEECACCKVGEQ</sequence>
<comment type="caution">
    <text evidence="2">The sequence shown here is derived from an EMBL/GenBank/DDBJ whole genome shotgun (WGS) entry which is preliminary data.</text>
</comment>
<protein>
    <submittedName>
        <fullName evidence="2">Uncharacterized protein</fullName>
    </submittedName>
</protein>
<dbReference type="Proteomes" id="UP000013248">
    <property type="component" value="Unassembled WGS sequence"/>
</dbReference>
<name>N9N705_9GAMM</name>
<reference evidence="2 3" key="1">
    <citation type="submission" date="2013-02" db="EMBL/GenBank/DDBJ databases">
        <title>The Genome Sequence of Acinetobacter sp. ANC 3862.</title>
        <authorList>
            <consortium name="The Broad Institute Genome Sequencing Platform"/>
            <consortium name="The Broad Institute Genome Sequencing Center for Infectious Disease"/>
            <person name="Cerqueira G."/>
            <person name="Feldgarden M."/>
            <person name="Courvalin P."/>
            <person name="Perichon B."/>
            <person name="Grillot-Courvalin C."/>
            <person name="Clermont D."/>
            <person name="Rocha E."/>
            <person name="Yoon E.-J."/>
            <person name="Nemec A."/>
            <person name="Walker B."/>
            <person name="Young S.K."/>
            <person name="Zeng Q."/>
            <person name="Gargeya S."/>
            <person name="Fitzgerald M."/>
            <person name="Haas B."/>
            <person name="Abouelleil A."/>
            <person name="Alvarado L."/>
            <person name="Arachchi H.M."/>
            <person name="Berlin A.M."/>
            <person name="Chapman S.B."/>
            <person name="Dewar J."/>
            <person name="Goldberg J."/>
            <person name="Griggs A."/>
            <person name="Gujja S."/>
            <person name="Hansen M."/>
            <person name="Howarth C."/>
            <person name="Imamovic A."/>
            <person name="Larimer J."/>
            <person name="McCowan C."/>
            <person name="Murphy C."/>
            <person name="Neiman D."/>
            <person name="Pearson M."/>
            <person name="Priest M."/>
            <person name="Roberts A."/>
            <person name="Saif S."/>
            <person name="Shea T."/>
            <person name="Sisk P."/>
            <person name="Sykes S."/>
            <person name="Wortman J."/>
            <person name="Nusbaum C."/>
            <person name="Birren B."/>
        </authorList>
    </citation>
    <scope>NUCLEOTIDE SEQUENCE [LARGE SCALE GENOMIC DNA]</scope>
    <source>
        <strain evidence="2 3">ANC 3862</strain>
    </source>
</reference>
<feature type="region of interest" description="Disordered" evidence="1">
    <location>
        <begin position="1"/>
        <end position="22"/>
    </location>
</feature>
<dbReference type="AlphaFoldDB" id="N9N705"/>
<accession>N9N705</accession>
<dbReference type="EMBL" id="APRP01000017">
    <property type="protein sequence ID" value="ENX01466.1"/>
    <property type="molecule type" value="Genomic_DNA"/>
</dbReference>
<evidence type="ECO:0000313" key="2">
    <source>
        <dbReference type="EMBL" id="ENX01466.1"/>
    </source>
</evidence>
<proteinExistence type="predicted"/>
<dbReference type="PATRIC" id="fig|1217705.3.peg.1784"/>
<dbReference type="RefSeq" id="WP_005216879.1">
    <property type="nucleotide sequence ID" value="NZ_KB850089.1"/>
</dbReference>
<evidence type="ECO:0000313" key="3">
    <source>
        <dbReference type="Proteomes" id="UP000013248"/>
    </source>
</evidence>
<gene>
    <name evidence="2" type="ORF">F900_01833</name>
</gene>